<dbReference type="SUPFAM" id="SSF47473">
    <property type="entry name" value="EF-hand"/>
    <property type="match status" value="1"/>
</dbReference>
<evidence type="ECO:0000313" key="3">
    <source>
        <dbReference type="EMBL" id="KAF5924906.1"/>
    </source>
</evidence>
<dbReference type="GO" id="GO:0044548">
    <property type="term" value="F:S100 protein binding"/>
    <property type="evidence" value="ECO:0007669"/>
    <property type="project" value="TreeGrafter"/>
</dbReference>
<dbReference type="GO" id="GO:0005615">
    <property type="term" value="C:extracellular space"/>
    <property type="evidence" value="ECO:0007669"/>
    <property type="project" value="TreeGrafter"/>
</dbReference>
<reference evidence="3 4" key="1">
    <citation type="journal article" date="2020" name="Mol. Biol. Evol.">
        <title>Interspecific Gene Flow and the Evolution of Specialization in Black and White Rhinoceros.</title>
        <authorList>
            <person name="Moodley Y."/>
            <person name="Westbury M.V."/>
            <person name="Russo I.M."/>
            <person name="Gopalakrishnan S."/>
            <person name="Rakotoarivelo A."/>
            <person name="Olsen R.A."/>
            <person name="Prost S."/>
            <person name="Tunstall T."/>
            <person name="Ryder O.A."/>
            <person name="Dalen L."/>
            <person name="Bruford M.W."/>
        </authorList>
    </citation>
    <scope>NUCLEOTIDE SEQUENCE [LARGE SCALE GENOMIC DNA]</scope>
    <source>
        <strain evidence="3">SBR-YM</strain>
        <tissue evidence="3">Skin</tissue>
    </source>
</reference>
<dbReference type="InterPro" id="IPR013787">
    <property type="entry name" value="S100_Ca-bd_sub"/>
</dbReference>
<accession>A0A7J7FB21</accession>
<feature type="region of interest" description="Disordered" evidence="1">
    <location>
        <begin position="1"/>
        <end position="23"/>
    </location>
</feature>
<dbReference type="SMART" id="SM01394">
    <property type="entry name" value="S_100"/>
    <property type="match status" value="1"/>
</dbReference>
<gene>
    <name evidence="3" type="ORF">HPG69_008580</name>
</gene>
<comment type="caution">
    <text evidence="3">The sequence shown here is derived from an EMBL/GenBank/DDBJ whole genome shotgun (WGS) entry which is preliminary data.</text>
</comment>
<feature type="compositionally biased region" description="Basic and acidic residues" evidence="1">
    <location>
        <begin position="7"/>
        <end position="17"/>
    </location>
</feature>
<dbReference type="AlphaFoldDB" id="A0A7J7FB21"/>
<dbReference type="Proteomes" id="UP000551758">
    <property type="component" value="Unassembled WGS sequence"/>
</dbReference>
<evidence type="ECO:0000256" key="1">
    <source>
        <dbReference type="SAM" id="MobiDB-lite"/>
    </source>
</evidence>
<evidence type="ECO:0000259" key="2">
    <source>
        <dbReference type="SMART" id="SM01394"/>
    </source>
</evidence>
<keyword evidence="4" id="KW-1185">Reference proteome</keyword>
<dbReference type="EMBL" id="JACDTQ010000823">
    <property type="protein sequence ID" value="KAF5924906.1"/>
    <property type="molecule type" value="Genomic_DNA"/>
</dbReference>
<name>A0A7J7FB21_DICBM</name>
<dbReference type="Pfam" id="PF01023">
    <property type="entry name" value="S_100"/>
    <property type="match status" value="1"/>
</dbReference>
<dbReference type="PANTHER" id="PTHR11639">
    <property type="entry name" value="S100 CALCIUM-BINDING PROTEIN"/>
    <property type="match status" value="1"/>
</dbReference>
<dbReference type="InterPro" id="IPR011992">
    <property type="entry name" value="EF-hand-dom_pair"/>
</dbReference>
<dbReference type="GO" id="GO:0048306">
    <property type="term" value="F:calcium-dependent protein binding"/>
    <property type="evidence" value="ECO:0007669"/>
    <property type="project" value="TreeGrafter"/>
</dbReference>
<proteinExistence type="predicted"/>
<sequence length="132" mass="14852">MAMGENGHPEERKDASHAHHSLRFNTNKAKISSPIETEWRIKSLIAVFQKYAGKDGNNCRLSKSRFLSFMKTELAAITKSQKDPSALDHMMQKQDLSYDGQLDFQDVLNLLGSMAVACHDSFNVATHSQKQI</sequence>
<dbReference type="GO" id="GO:0005737">
    <property type="term" value="C:cytoplasm"/>
    <property type="evidence" value="ECO:0007669"/>
    <property type="project" value="TreeGrafter"/>
</dbReference>
<feature type="domain" description="S100/CaBP-9k-type calcium binding subdomain" evidence="2">
    <location>
        <begin position="37"/>
        <end position="79"/>
    </location>
</feature>
<dbReference type="PANTHER" id="PTHR11639:SF60">
    <property type="entry name" value="PROTEIN S100-A11"/>
    <property type="match status" value="1"/>
</dbReference>
<dbReference type="GO" id="GO:0005509">
    <property type="term" value="F:calcium ion binding"/>
    <property type="evidence" value="ECO:0007669"/>
    <property type="project" value="TreeGrafter"/>
</dbReference>
<evidence type="ECO:0000313" key="4">
    <source>
        <dbReference type="Proteomes" id="UP000551758"/>
    </source>
</evidence>
<protein>
    <recommendedName>
        <fullName evidence="2">S100/CaBP-9k-type calcium binding subdomain domain-containing protein</fullName>
    </recommendedName>
</protein>
<dbReference type="Gene3D" id="1.10.238.10">
    <property type="entry name" value="EF-hand"/>
    <property type="match status" value="1"/>
</dbReference>
<organism evidence="3 4">
    <name type="scientific">Diceros bicornis minor</name>
    <name type="common">South-central black rhinoceros</name>
    <dbReference type="NCBI Taxonomy" id="77932"/>
    <lineage>
        <taxon>Eukaryota</taxon>
        <taxon>Metazoa</taxon>
        <taxon>Chordata</taxon>
        <taxon>Craniata</taxon>
        <taxon>Vertebrata</taxon>
        <taxon>Euteleostomi</taxon>
        <taxon>Mammalia</taxon>
        <taxon>Eutheria</taxon>
        <taxon>Laurasiatheria</taxon>
        <taxon>Perissodactyla</taxon>
        <taxon>Rhinocerotidae</taxon>
        <taxon>Diceros</taxon>
    </lineage>
</organism>